<dbReference type="RefSeq" id="WP_378138610.1">
    <property type="nucleotide sequence ID" value="NZ_JBHSMI010000056.1"/>
</dbReference>
<feature type="transmembrane region" description="Helical" evidence="1">
    <location>
        <begin position="50"/>
        <end position="71"/>
    </location>
</feature>
<dbReference type="EMBL" id="JBHSMI010000056">
    <property type="protein sequence ID" value="MFC5406509.1"/>
    <property type="molecule type" value="Genomic_DNA"/>
</dbReference>
<dbReference type="Pfam" id="PF06197">
    <property type="entry name" value="DUF998"/>
    <property type="match status" value="1"/>
</dbReference>
<proteinExistence type="predicted"/>
<comment type="caution">
    <text evidence="2">The sequence shown here is derived from an EMBL/GenBank/DDBJ whole genome shotgun (WGS) entry which is preliminary data.</text>
</comment>
<feature type="transmembrane region" description="Helical" evidence="1">
    <location>
        <begin position="83"/>
        <end position="101"/>
    </location>
</feature>
<name>A0ABW0HZS2_9BACL</name>
<feature type="transmembrane region" description="Helical" evidence="1">
    <location>
        <begin position="183"/>
        <end position="203"/>
    </location>
</feature>
<dbReference type="Proteomes" id="UP001596113">
    <property type="component" value="Unassembled WGS sequence"/>
</dbReference>
<reference evidence="3" key="1">
    <citation type="journal article" date="2019" name="Int. J. Syst. Evol. Microbiol.">
        <title>The Global Catalogue of Microorganisms (GCM) 10K type strain sequencing project: providing services to taxonomists for standard genome sequencing and annotation.</title>
        <authorList>
            <consortium name="The Broad Institute Genomics Platform"/>
            <consortium name="The Broad Institute Genome Sequencing Center for Infectious Disease"/>
            <person name="Wu L."/>
            <person name="Ma J."/>
        </authorList>
    </citation>
    <scope>NUCLEOTIDE SEQUENCE [LARGE SCALE GENOMIC DNA]</scope>
    <source>
        <strain evidence="3">CGMCC 1.18575</strain>
    </source>
</reference>
<keyword evidence="1" id="KW-0812">Transmembrane</keyword>
<accession>A0ABW0HZS2</accession>
<keyword evidence="3" id="KW-1185">Reference proteome</keyword>
<evidence type="ECO:0000313" key="2">
    <source>
        <dbReference type="EMBL" id="MFC5406509.1"/>
    </source>
</evidence>
<evidence type="ECO:0000313" key="3">
    <source>
        <dbReference type="Proteomes" id="UP001596113"/>
    </source>
</evidence>
<evidence type="ECO:0000256" key="1">
    <source>
        <dbReference type="SAM" id="Phobius"/>
    </source>
</evidence>
<organism evidence="2 3">
    <name type="scientific">Cohnella soli</name>
    <dbReference type="NCBI Taxonomy" id="425005"/>
    <lineage>
        <taxon>Bacteria</taxon>
        <taxon>Bacillati</taxon>
        <taxon>Bacillota</taxon>
        <taxon>Bacilli</taxon>
        <taxon>Bacillales</taxon>
        <taxon>Paenibacillaceae</taxon>
        <taxon>Cohnella</taxon>
    </lineage>
</organism>
<protein>
    <submittedName>
        <fullName evidence="2">DUF998 domain-containing protein</fullName>
    </submittedName>
</protein>
<gene>
    <name evidence="2" type="ORF">ACFPOF_27570</name>
</gene>
<sequence>MKNKIITRLLLLGGVISAPLFFLIAIVQVFTRTGFDIKRHAISNLTLGDLGWIQSANFIVTGLLAVWAAVGARGLLQRGTGKAGLWLIGVYGIGMIMAGLFKPDPGFGFPSGAPEGMPTAMSGHAALHSMAFFASFICLIAAMLIFSRRFRVQGEQGWRIYCLSSAILAPLLIVAGMGMNSGVGIMMGVAGMVAFGWVSSLAFRLRNEQISH</sequence>
<feature type="transmembrane region" description="Helical" evidence="1">
    <location>
        <begin position="9"/>
        <end position="30"/>
    </location>
</feature>
<feature type="transmembrane region" description="Helical" evidence="1">
    <location>
        <begin position="121"/>
        <end position="146"/>
    </location>
</feature>
<feature type="transmembrane region" description="Helical" evidence="1">
    <location>
        <begin position="158"/>
        <end position="177"/>
    </location>
</feature>
<keyword evidence="1" id="KW-0472">Membrane</keyword>
<dbReference type="InterPro" id="IPR009339">
    <property type="entry name" value="DUF998"/>
</dbReference>
<keyword evidence="1" id="KW-1133">Transmembrane helix</keyword>